<name>A0ABS9BXJ0_9BACT</name>
<evidence type="ECO:0000313" key="3">
    <source>
        <dbReference type="Proteomes" id="UP001201449"/>
    </source>
</evidence>
<accession>A0ABS9BXJ0</accession>
<feature type="chain" id="PRO_5045325739" description="Lipocalin-like domain-containing protein" evidence="1">
    <location>
        <begin position="20"/>
        <end position="153"/>
    </location>
</feature>
<evidence type="ECO:0008006" key="4">
    <source>
        <dbReference type="Google" id="ProtNLM"/>
    </source>
</evidence>
<sequence>MKKVLLALIMAMTSFGMISCDKEENVPTSVNGPWELVKLVEARGGDPIVGQDIGFTEKYEFFAGGGFAKTSTRIDTDTGQPIKALGKFTIIPNTSEEQLLNLRLVFETKPELIVNCNSTTEERLFINTDYQLVNDSWLRCDGEIFIYERSASR</sequence>
<gene>
    <name evidence="2" type="ORF">L0U89_15240</name>
</gene>
<dbReference type="RefSeq" id="WP_234862309.1">
    <property type="nucleotide sequence ID" value="NZ_JAKEVZ010000012.1"/>
</dbReference>
<dbReference type="PROSITE" id="PS51257">
    <property type="entry name" value="PROKAR_LIPOPROTEIN"/>
    <property type="match status" value="1"/>
</dbReference>
<keyword evidence="1" id="KW-0732">Signal</keyword>
<protein>
    <recommendedName>
        <fullName evidence="4">Lipocalin-like domain-containing protein</fullName>
    </recommendedName>
</protein>
<dbReference type="Proteomes" id="UP001201449">
    <property type="component" value="Unassembled WGS sequence"/>
</dbReference>
<evidence type="ECO:0000256" key="1">
    <source>
        <dbReference type="SAM" id="SignalP"/>
    </source>
</evidence>
<proteinExistence type="predicted"/>
<reference evidence="2 3" key="1">
    <citation type="submission" date="2022-01" db="EMBL/GenBank/DDBJ databases">
        <title>Mariniradius saccharolyticus sp. nov., isolated from sediment of a river.</title>
        <authorList>
            <person name="Liu H."/>
        </authorList>
    </citation>
    <scope>NUCLEOTIDE SEQUENCE [LARGE SCALE GENOMIC DNA]</scope>
    <source>
        <strain evidence="2 3">RY-2</strain>
    </source>
</reference>
<organism evidence="2 3">
    <name type="scientific">Mariniradius sediminis</name>
    <dbReference type="NCBI Taxonomy" id="2909237"/>
    <lineage>
        <taxon>Bacteria</taxon>
        <taxon>Pseudomonadati</taxon>
        <taxon>Bacteroidota</taxon>
        <taxon>Cytophagia</taxon>
        <taxon>Cytophagales</taxon>
        <taxon>Cyclobacteriaceae</taxon>
        <taxon>Mariniradius</taxon>
    </lineage>
</organism>
<keyword evidence="3" id="KW-1185">Reference proteome</keyword>
<dbReference type="EMBL" id="JAKEVZ010000012">
    <property type="protein sequence ID" value="MCF1752414.1"/>
    <property type="molecule type" value="Genomic_DNA"/>
</dbReference>
<evidence type="ECO:0000313" key="2">
    <source>
        <dbReference type="EMBL" id="MCF1752414.1"/>
    </source>
</evidence>
<feature type="signal peptide" evidence="1">
    <location>
        <begin position="1"/>
        <end position="19"/>
    </location>
</feature>
<comment type="caution">
    <text evidence="2">The sequence shown here is derived from an EMBL/GenBank/DDBJ whole genome shotgun (WGS) entry which is preliminary data.</text>
</comment>